<keyword evidence="6 11" id="KW-0812">Transmembrane</keyword>
<feature type="domain" description="HAMP" evidence="13">
    <location>
        <begin position="176"/>
        <end position="229"/>
    </location>
</feature>
<keyword evidence="5" id="KW-0808">Transferase</keyword>
<evidence type="ECO:0000313" key="15">
    <source>
        <dbReference type="Proteomes" id="UP000199656"/>
    </source>
</evidence>
<keyword evidence="15" id="KW-1185">Reference proteome</keyword>
<keyword evidence="10 11" id="KW-0472">Membrane</keyword>
<dbReference type="AlphaFoldDB" id="A0A1H4ENF8"/>
<dbReference type="InterPro" id="IPR004358">
    <property type="entry name" value="Sig_transdc_His_kin-like_C"/>
</dbReference>
<comment type="catalytic activity">
    <reaction evidence="1">
        <text>ATP + protein L-histidine = ADP + protein N-phospho-L-histidine.</text>
        <dbReference type="EC" id="2.7.13.3"/>
    </reaction>
</comment>
<dbReference type="RefSeq" id="WP_089763564.1">
    <property type="nucleotide sequence ID" value="NZ_BKAT01000032.1"/>
</dbReference>
<comment type="subcellular location">
    <subcellularLocation>
        <location evidence="2">Membrane</location>
    </subcellularLocation>
</comment>
<dbReference type="OrthoDB" id="594725at2"/>
<dbReference type="InterPro" id="IPR003594">
    <property type="entry name" value="HATPase_dom"/>
</dbReference>
<sequence>MKIKHRLSLQFTWISGIILSIAFLLIYLLSANSVQNSFYKLLQMRALVTAQVYLEKDELTKKKFLEIEKSYREKIPDESGSIYDQDNNPVFIEQSRFNWPVSLLETIRKKEIYRFRQGETLGLGIYYPDNQGDFVVIVTARNSMGVQQLAYLRWMLIVMLLAALLITYFMGQWYATKALAPINGINRQVRKIRSNNLHLRVEAGQNKDEIAELATNFNGLLQHLEQAFDLQRTFVSNASHELRTPLTTIIGEIEVTLQHERKIEYYKETLHTLLGESEKLKVITDSLLQLTTIDSILTGGNAEKIRLDELLWELQAQWKTANPPSRLTVKLAGMPADEDRLCIYGNRRLLVVALQNIIRNGFKFSFNQEVTALLTCTEDGIVLSISDRGIGIAPEDLENIFLPLYRAENAHSFEGHGIGLSMSRKIFQIHRATIAASSVLNQGTTFNIFFSRHLKF</sequence>
<evidence type="ECO:0000256" key="5">
    <source>
        <dbReference type="ARBA" id="ARBA00022679"/>
    </source>
</evidence>
<name>A0A1H4ENF8_9BACT</name>
<evidence type="ECO:0000313" key="14">
    <source>
        <dbReference type="EMBL" id="SEA86603.1"/>
    </source>
</evidence>
<feature type="transmembrane region" description="Helical" evidence="11">
    <location>
        <begin position="12"/>
        <end position="31"/>
    </location>
</feature>
<keyword evidence="8 11" id="KW-1133">Transmembrane helix</keyword>
<evidence type="ECO:0000259" key="13">
    <source>
        <dbReference type="PROSITE" id="PS50885"/>
    </source>
</evidence>
<proteinExistence type="predicted"/>
<protein>
    <recommendedName>
        <fullName evidence="3">histidine kinase</fullName>
        <ecNumber evidence="3">2.7.13.3</ecNumber>
    </recommendedName>
</protein>
<dbReference type="STRING" id="408074.SAMN05660909_03861"/>
<dbReference type="Gene3D" id="6.10.340.10">
    <property type="match status" value="1"/>
</dbReference>
<organism evidence="14 15">
    <name type="scientific">Chitinophaga terrae</name>
    <name type="common">ex Kim and Jung 2007</name>
    <dbReference type="NCBI Taxonomy" id="408074"/>
    <lineage>
        <taxon>Bacteria</taxon>
        <taxon>Pseudomonadati</taxon>
        <taxon>Bacteroidota</taxon>
        <taxon>Chitinophagia</taxon>
        <taxon>Chitinophagales</taxon>
        <taxon>Chitinophagaceae</taxon>
        <taxon>Chitinophaga</taxon>
    </lineage>
</organism>
<dbReference type="SUPFAM" id="SSF47384">
    <property type="entry name" value="Homodimeric domain of signal transducing histidine kinase"/>
    <property type="match status" value="1"/>
</dbReference>
<evidence type="ECO:0000256" key="7">
    <source>
        <dbReference type="ARBA" id="ARBA00022777"/>
    </source>
</evidence>
<dbReference type="SUPFAM" id="SSF158472">
    <property type="entry name" value="HAMP domain-like"/>
    <property type="match status" value="1"/>
</dbReference>
<dbReference type="Pfam" id="PF00672">
    <property type="entry name" value="HAMP"/>
    <property type="match status" value="1"/>
</dbReference>
<dbReference type="InterPro" id="IPR036890">
    <property type="entry name" value="HATPase_C_sf"/>
</dbReference>
<accession>A0A1H4ENF8</accession>
<evidence type="ECO:0000256" key="2">
    <source>
        <dbReference type="ARBA" id="ARBA00004370"/>
    </source>
</evidence>
<reference evidence="15" key="1">
    <citation type="submission" date="2016-10" db="EMBL/GenBank/DDBJ databases">
        <authorList>
            <person name="Varghese N."/>
            <person name="Submissions S."/>
        </authorList>
    </citation>
    <scope>NUCLEOTIDE SEQUENCE [LARGE SCALE GENOMIC DNA]</scope>
    <source>
        <strain evidence="15">DSM 23920</strain>
    </source>
</reference>
<evidence type="ECO:0000256" key="10">
    <source>
        <dbReference type="ARBA" id="ARBA00023136"/>
    </source>
</evidence>
<keyword evidence="7 14" id="KW-0418">Kinase</keyword>
<dbReference type="Pfam" id="PF02518">
    <property type="entry name" value="HATPase_c"/>
    <property type="match status" value="1"/>
</dbReference>
<dbReference type="SUPFAM" id="SSF55874">
    <property type="entry name" value="ATPase domain of HSP90 chaperone/DNA topoisomerase II/histidine kinase"/>
    <property type="match status" value="1"/>
</dbReference>
<dbReference type="CDD" id="cd06225">
    <property type="entry name" value="HAMP"/>
    <property type="match status" value="1"/>
</dbReference>
<evidence type="ECO:0000256" key="8">
    <source>
        <dbReference type="ARBA" id="ARBA00022989"/>
    </source>
</evidence>
<dbReference type="SMART" id="SM00388">
    <property type="entry name" value="HisKA"/>
    <property type="match status" value="1"/>
</dbReference>
<evidence type="ECO:0000256" key="9">
    <source>
        <dbReference type="ARBA" id="ARBA00023012"/>
    </source>
</evidence>
<evidence type="ECO:0000256" key="4">
    <source>
        <dbReference type="ARBA" id="ARBA00022553"/>
    </source>
</evidence>
<dbReference type="PRINTS" id="PR00344">
    <property type="entry name" value="BCTRLSENSOR"/>
</dbReference>
<dbReference type="GO" id="GO:0000155">
    <property type="term" value="F:phosphorelay sensor kinase activity"/>
    <property type="evidence" value="ECO:0007669"/>
    <property type="project" value="InterPro"/>
</dbReference>
<evidence type="ECO:0000256" key="3">
    <source>
        <dbReference type="ARBA" id="ARBA00012438"/>
    </source>
</evidence>
<dbReference type="PROSITE" id="PS50109">
    <property type="entry name" value="HIS_KIN"/>
    <property type="match status" value="1"/>
</dbReference>
<keyword evidence="9" id="KW-0902">Two-component regulatory system</keyword>
<dbReference type="InterPro" id="IPR050428">
    <property type="entry name" value="TCS_sensor_his_kinase"/>
</dbReference>
<dbReference type="InterPro" id="IPR003660">
    <property type="entry name" value="HAMP_dom"/>
</dbReference>
<dbReference type="SMART" id="SM00387">
    <property type="entry name" value="HATPase_c"/>
    <property type="match status" value="1"/>
</dbReference>
<dbReference type="SMART" id="SM00304">
    <property type="entry name" value="HAMP"/>
    <property type="match status" value="1"/>
</dbReference>
<evidence type="ECO:0000259" key="12">
    <source>
        <dbReference type="PROSITE" id="PS50109"/>
    </source>
</evidence>
<dbReference type="Pfam" id="PF00512">
    <property type="entry name" value="HisKA"/>
    <property type="match status" value="1"/>
</dbReference>
<gene>
    <name evidence="14" type="ORF">SAMN05660909_03861</name>
</gene>
<evidence type="ECO:0000256" key="6">
    <source>
        <dbReference type="ARBA" id="ARBA00022692"/>
    </source>
</evidence>
<dbReference type="PROSITE" id="PS50885">
    <property type="entry name" value="HAMP"/>
    <property type="match status" value="1"/>
</dbReference>
<dbReference type="Gene3D" id="1.10.287.130">
    <property type="match status" value="1"/>
</dbReference>
<dbReference type="EMBL" id="FNRL01000019">
    <property type="protein sequence ID" value="SEA86603.1"/>
    <property type="molecule type" value="Genomic_DNA"/>
</dbReference>
<dbReference type="InterPro" id="IPR005467">
    <property type="entry name" value="His_kinase_dom"/>
</dbReference>
<dbReference type="InterPro" id="IPR003661">
    <property type="entry name" value="HisK_dim/P_dom"/>
</dbReference>
<keyword evidence="4" id="KW-0597">Phosphoprotein</keyword>
<dbReference type="PANTHER" id="PTHR45436:SF5">
    <property type="entry name" value="SENSOR HISTIDINE KINASE TRCS"/>
    <property type="match status" value="1"/>
</dbReference>
<feature type="transmembrane region" description="Helical" evidence="11">
    <location>
        <begin position="151"/>
        <end position="175"/>
    </location>
</feature>
<evidence type="ECO:0000256" key="11">
    <source>
        <dbReference type="SAM" id="Phobius"/>
    </source>
</evidence>
<dbReference type="InterPro" id="IPR036097">
    <property type="entry name" value="HisK_dim/P_sf"/>
</dbReference>
<dbReference type="Gene3D" id="3.30.565.10">
    <property type="entry name" value="Histidine kinase-like ATPase, C-terminal domain"/>
    <property type="match status" value="1"/>
</dbReference>
<dbReference type="PANTHER" id="PTHR45436">
    <property type="entry name" value="SENSOR HISTIDINE KINASE YKOH"/>
    <property type="match status" value="1"/>
</dbReference>
<feature type="domain" description="Histidine kinase" evidence="12">
    <location>
        <begin position="237"/>
        <end position="454"/>
    </location>
</feature>
<evidence type="ECO:0000256" key="1">
    <source>
        <dbReference type="ARBA" id="ARBA00000085"/>
    </source>
</evidence>
<dbReference type="GO" id="GO:0005886">
    <property type="term" value="C:plasma membrane"/>
    <property type="evidence" value="ECO:0007669"/>
    <property type="project" value="TreeGrafter"/>
</dbReference>
<dbReference type="Proteomes" id="UP000199656">
    <property type="component" value="Unassembled WGS sequence"/>
</dbReference>
<dbReference type="EC" id="2.7.13.3" evidence="3"/>
<dbReference type="CDD" id="cd00082">
    <property type="entry name" value="HisKA"/>
    <property type="match status" value="1"/>
</dbReference>